<keyword evidence="5" id="KW-0190">Covalent protein-DNA linkage</keyword>
<comment type="caution">
    <text evidence="9">The sequence shown here is derived from an EMBL/GenBank/DDBJ whole genome shotgun (WGS) entry which is preliminary data.</text>
</comment>
<evidence type="ECO:0000256" key="3">
    <source>
        <dbReference type="ARBA" id="ARBA00022763"/>
    </source>
</evidence>
<dbReference type="PANTHER" id="PTHR13604">
    <property type="entry name" value="DC12-RELATED"/>
    <property type="match status" value="1"/>
</dbReference>
<dbReference type="PANTHER" id="PTHR13604:SF0">
    <property type="entry name" value="ABASIC SITE PROCESSING PROTEIN HMCES"/>
    <property type="match status" value="1"/>
</dbReference>
<dbReference type="RefSeq" id="WP_253476382.1">
    <property type="nucleotide sequence ID" value="NZ_JALJXV010000003.1"/>
</dbReference>
<comment type="similarity">
    <text evidence="1 8">Belongs to the SOS response-associated peptidase family.</text>
</comment>
<evidence type="ECO:0000313" key="10">
    <source>
        <dbReference type="Proteomes" id="UP001205843"/>
    </source>
</evidence>
<dbReference type="InterPro" id="IPR036590">
    <property type="entry name" value="SRAP-like"/>
</dbReference>
<keyword evidence="3" id="KW-0227">DNA damage</keyword>
<evidence type="ECO:0000256" key="1">
    <source>
        <dbReference type="ARBA" id="ARBA00008136"/>
    </source>
</evidence>
<dbReference type="GO" id="GO:0106300">
    <property type="term" value="P:protein-DNA covalent cross-linking repair"/>
    <property type="evidence" value="ECO:0007669"/>
    <property type="project" value="InterPro"/>
</dbReference>
<accession>A0AAE3G4T7</accession>
<keyword evidence="10" id="KW-1185">Reference proteome</keyword>
<dbReference type="Proteomes" id="UP001205843">
    <property type="component" value="Unassembled WGS sequence"/>
</dbReference>
<keyword evidence="4 8" id="KW-0378">Hydrolase</keyword>
<gene>
    <name evidence="9" type="ORF">J2T57_001515</name>
</gene>
<name>A0AAE3G4T7_9GAMM</name>
<dbReference type="GO" id="GO:0016829">
    <property type="term" value="F:lyase activity"/>
    <property type="evidence" value="ECO:0007669"/>
    <property type="project" value="UniProtKB-KW"/>
</dbReference>
<proteinExistence type="inferred from homology"/>
<sequence>MCGRYALYSPRSRIAGEFGVTRNVGGNTPRYNIAPGTAPLTLNARAETLAFEQLRWGYRPHWASAESPTPINARAERVATSPYFREAFAHHRCLVPADGWYEWQAGEGGKQPYYHYHAEGALLYFAGVYACTPDGAPAGFAIITVPAKARAATVHPRMPLILAPACLGAWMDPAITRHAAIREASVRLDSEVIALHAVSTRVNRSDAEDASLIEPPVP</sequence>
<dbReference type="GO" id="GO:0008233">
    <property type="term" value="F:peptidase activity"/>
    <property type="evidence" value="ECO:0007669"/>
    <property type="project" value="UniProtKB-KW"/>
</dbReference>
<dbReference type="SUPFAM" id="SSF143081">
    <property type="entry name" value="BB1717-like"/>
    <property type="match status" value="1"/>
</dbReference>
<keyword evidence="2 8" id="KW-0645">Protease</keyword>
<evidence type="ECO:0000256" key="8">
    <source>
        <dbReference type="RuleBase" id="RU364100"/>
    </source>
</evidence>
<evidence type="ECO:0000256" key="6">
    <source>
        <dbReference type="ARBA" id="ARBA00023125"/>
    </source>
</evidence>
<dbReference type="EMBL" id="JALJXV010000003">
    <property type="protein sequence ID" value="MCP1674413.1"/>
    <property type="molecule type" value="Genomic_DNA"/>
</dbReference>
<dbReference type="InterPro" id="IPR003738">
    <property type="entry name" value="SRAP"/>
</dbReference>
<dbReference type="AlphaFoldDB" id="A0AAE3G4T7"/>
<evidence type="ECO:0000256" key="7">
    <source>
        <dbReference type="ARBA" id="ARBA00023239"/>
    </source>
</evidence>
<dbReference type="Gene3D" id="3.90.1680.10">
    <property type="entry name" value="SOS response associated peptidase-like"/>
    <property type="match status" value="1"/>
</dbReference>
<dbReference type="Pfam" id="PF02586">
    <property type="entry name" value="SRAP"/>
    <property type="match status" value="1"/>
</dbReference>
<evidence type="ECO:0000256" key="5">
    <source>
        <dbReference type="ARBA" id="ARBA00023124"/>
    </source>
</evidence>
<keyword evidence="6" id="KW-0238">DNA-binding</keyword>
<evidence type="ECO:0000313" key="9">
    <source>
        <dbReference type="EMBL" id="MCP1674413.1"/>
    </source>
</evidence>
<dbReference type="GO" id="GO:0003697">
    <property type="term" value="F:single-stranded DNA binding"/>
    <property type="evidence" value="ECO:0007669"/>
    <property type="project" value="InterPro"/>
</dbReference>
<organism evidence="9 10">
    <name type="scientific">Natronocella acetinitrilica</name>
    <dbReference type="NCBI Taxonomy" id="414046"/>
    <lineage>
        <taxon>Bacteria</taxon>
        <taxon>Pseudomonadati</taxon>
        <taxon>Pseudomonadota</taxon>
        <taxon>Gammaproteobacteria</taxon>
        <taxon>Chromatiales</taxon>
        <taxon>Ectothiorhodospiraceae</taxon>
        <taxon>Natronocella</taxon>
    </lineage>
</organism>
<evidence type="ECO:0000256" key="4">
    <source>
        <dbReference type="ARBA" id="ARBA00022801"/>
    </source>
</evidence>
<dbReference type="EC" id="3.4.-.-" evidence="8"/>
<dbReference type="GO" id="GO:0006508">
    <property type="term" value="P:proteolysis"/>
    <property type="evidence" value="ECO:0007669"/>
    <property type="project" value="UniProtKB-KW"/>
</dbReference>
<reference evidence="9" key="1">
    <citation type="submission" date="2022-03" db="EMBL/GenBank/DDBJ databases">
        <title>Genomic Encyclopedia of Type Strains, Phase III (KMG-III): the genomes of soil and plant-associated and newly described type strains.</title>
        <authorList>
            <person name="Whitman W."/>
        </authorList>
    </citation>
    <scope>NUCLEOTIDE SEQUENCE</scope>
    <source>
        <strain evidence="9">ANL 6-2</strain>
    </source>
</reference>
<evidence type="ECO:0000256" key="2">
    <source>
        <dbReference type="ARBA" id="ARBA00022670"/>
    </source>
</evidence>
<keyword evidence="7" id="KW-0456">Lyase</keyword>
<protein>
    <recommendedName>
        <fullName evidence="8">Abasic site processing protein</fullName>
        <ecNumber evidence="8">3.4.-.-</ecNumber>
    </recommendedName>
</protein>